<feature type="domain" description="VOC" evidence="2">
    <location>
        <begin position="32"/>
        <end position="153"/>
    </location>
</feature>
<proteinExistence type="predicted"/>
<feature type="compositionally biased region" description="Pro residues" evidence="1">
    <location>
        <begin position="18"/>
        <end position="30"/>
    </location>
</feature>
<gene>
    <name evidence="3" type="ORF">SLS56_003298</name>
</gene>
<dbReference type="Gene3D" id="3.10.180.10">
    <property type="entry name" value="2,3-Dihydroxybiphenyl 1,2-Dioxygenase, domain 1"/>
    <property type="match status" value="1"/>
</dbReference>
<dbReference type="InterPro" id="IPR029068">
    <property type="entry name" value="Glyas_Bleomycin-R_OHBP_Dase"/>
</dbReference>
<keyword evidence="4" id="KW-1185">Reference proteome</keyword>
<evidence type="ECO:0000313" key="3">
    <source>
        <dbReference type="EMBL" id="KAL1632808.1"/>
    </source>
</evidence>
<name>A0ABR3T0F4_9PEZI</name>
<sequence>MTTNTVPVTASPSSSPSSHPPTTPPAPPKPISLAHIFLQTSPSRFPALVAWYKAFLPATATHETDRLAFLTYDREHHRVAIGALPGVREGGRDGAGAGMRHVAFAHASLRDLADAYAARRAAGALPERCVNHGMTTSMYYRDPDGGGVEVQVDNFDTAEEAKAYMRTEAFAANPLGADFDPEDLVRRLEAGESEQDIKRMVDAEPRDAFSVLP</sequence>
<dbReference type="SUPFAM" id="SSF54593">
    <property type="entry name" value="Glyoxalase/Bleomycin resistance protein/Dihydroxybiphenyl dioxygenase"/>
    <property type="match status" value="1"/>
</dbReference>
<dbReference type="InterPro" id="IPR037523">
    <property type="entry name" value="VOC_core"/>
</dbReference>
<reference evidence="3 4" key="1">
    <citation type="submission" date="2024-02" db="EMBL/GenBank/DDBJ databases">
        <title>De novo assembly and annotation of 12 fungi associated with fruit tree decline syndrome in Ontario, Canada.</title>
        <authorList>
            <person name="Sulman M."/>
            <person name="Ellouze W."/>
            <person name="Ilyukhin E."/>
        </authorList>
    </citation>
    <scope>NUCLEOTIDE SEQUENCE [LARGE SCALE GENOMIC DNA]</scope>
    <source>
        <strain evidence="3 4">M1-105</strain>
    </source>
</reference>
<comment type="caution">
    <text evidence="3">The sequence shown here is derived from an EMBL/GenBank/DDBJ whole genome shotgun (WGS) entry which is preliminary data.</text>
</comment>
<evidence type="ECO:0000313" key="4">
    <source>
        <dbReference type="Proteomes" id="UP001521116"/>
    </source>
</evidence>
<protein>
    <recommendedName>
        <fullName evidence="2">VOC domain-containing protein</fullName>
    </recommendedName>
</protein>
<evidence type="ECO:0000259" key="2">
    <source>
        <dbReference type="PROSITE" id="PS51819"/>
    </source>
</evidence>
<organism evidence="3 4">
    <name type="scientific">Neofusicoccum ribis</name>
    <dbReference type="NCBI Taxonomy" id="45134"/>
    <lineage>
        <taxon>Eukaryota</taxon>
        <taxon>Fungi</taxon>
        <taxon>Dikarya</taxon>
        <taxon>Ascomycota</taxon>
        <taxon>Pezizomycotina</taxon>
        <taxon>Dothideomycetes</taxon>
        <taxon>Dothideomycetes incertae sedis</taxon>
        <taxon>Botryosphaeriales</taxon>
        <taxon>Botryosphaeriaceae</taxon>
        <taxon>Neofusicoccum</taxon>
    </lineage>
</organism>
<dbReference type="Pfam" id="PF00903">
    <property type="entry name" value="Glyoxalase"/>
    <property type="match status" value="1"/>
</dbReference>
<accession>A0ABR3T0F4</accession>
<dbReference type="EMBL" id="JAJVDC020000026">
    <property type="protein sequence ID" value="KAL1632808.1"/>
    <property type="molecule type" value="Genomic_DNA"/>
</dbReference>
<feature type="region of interest" description="Disordered" evidence="1">
    <location>
        <begin position="1"/>
        <end position="30"/>
    </location>
</feature>
<dbReference type="Proteomes" id="UP001521116">
    <property type="component" value="Unassembled WGS sequence"/>
</dbReference>
<dbReference type="InterPro" id="IPR004360">
    <property type="entry name" value="Glyas_Fos-R_dOase_dom"/>
</dbReference>
<feature type="compositionally biased region" description="Low complexity" evidence="1">
    <location>
        <begin position="1"/>
        <end position="17"/>
    </location>
</feature>
<dbReference type="PROSITE" id="PS51819">
    <property type="entry name" value="VOC"/>
    <property type="match status" value="1"/>
</dbReference>
<evidence type="ECO:0000256" key="1">
    <source>
        <dbReference type="SAM" id="MobiDB-lite"/>
    </source>
</evidence>